<dbReference type="GO" id="GO:0016779">
    <property type="term" value="F:nucleotidyltransferase activity"/>
    <property type="evidence" value="ECO:0007669"/>
    <property type="project" value="UniProtKB-KW"/>
</dbReference>
<organism evidence="4 5">
    <name type="scientific">Stichopus japonicus</name>
    <name type="common">Sea cucumber</name>
    <dbReference type="NCBI Taxonomy" id="307972"/>
    <lineage>
        <taxon>Eukaryota</taxon>
        <taxon>Metazoa</taxon>
        <taxon>Echinodermata</taxon>
        <taxon>Eleutherozoa</taxon>
        <taxon>Echinozoa</taxon>
        <taxon>Holothuroidea</taxon>
        <taxon>Aspidochirotacea</taxon>
        <taxon>Aspidochirotida</taxon>
        <taxon>Stichopodidae</taxon>
        <taxon>Apostichopus</taxon>
    </lineage>
</organism>
<gene>
    <name evidence="4" type="ORF">BSL78_01570</name>
</gene>
<dbReference type="InterPro" id="IPR036873">
    <property type="entry name" value="Rhodanese-like_dom_sf"/>
</dbReference>
<feature type="domain" description="Rhodanese" evidence="3">
    <location>
        <begin position="336"/>
        <end position="359"/>
    </location>
</feature>
<evidence type="ECO:0000313" key="5">
    <source>
        <dbReference type="Proteomes" id="UP000230750"/>
    </source>
</evidence>
<accession>A0A2G8LMH9</accession>
<keyword evidence="5" id="KW-1185">Reference proteome</keyword>
<dbReference type="STRING" id="307972.A0A2G8LMH9"/>
<dbReference type="Proteomes" id="UP000230750">
    <property type="component" value="Unassembled WGS sequence"/>
</dbReference>
<dbReference type="GO" id="GO:0002143">
    <property type="term" value="P:tRNA wobble position uridine thiolation"/>
    <property type="evidence" value="ECO:0007669"/>
    <property type="project" value="TreeGrafter"/>
</dbReference>
<dbReference type="InterPro" id="IPR000594">
    <property type="entry name" value="ThiF_NAD_FAD-bd"/>
</dbReference>
<dbReference type="GO" id="GO:0005737">
    <property type="term" value="C:cytoplasm"/>
    <property type="evidence" value="ECO:0007669"/>
    <property type="project" value="TreeGrafter"/>
</dbReference>
<dbReference type="Gene3D" id="3.40.50.720">
    <property type="entry name" value="NAD(P)-binding Rossmann-like Domain"/>
    <property type="match status" value="2"/>
</dbReference>
<reference evidence="4 5" key="1">
    <citation type="journal article" date="2017" name="PLoS Biol.">
        <title>The sea cucumber genome provides insights into morphological evolution and visceral regeneration.</title>
        <authorList>
            <person name="Zhang X."/>
            <person name="Sun L."/>
            <person name="Yuan J."/>
            <person name="Sun Y."/>
            <person name="Gao Y."/>
            <person name="Zhang L."/>
            <person name="Li S."/>
            <person name="Dai H."/>
            <person name="Hamel J.F."/>
            <person name="Liu C."/>
            <person name="Yu Y."/>
            <person name="Liu S."/>
            <person name="Lin W."/>
            <person name="Guo K."/>
            <person name="Jin S."/>
            <person name="Xu P."/>
            <person name="Storey K.B."/>
            <person name="Huan P."/>
            <person name="Zhang T."/>
            <person name="Zhou Y."/>
            <person name="Zhang J."/>
            <person name="Lin C."/>
            <person name="Li X."/>
            <person name="Xing L."/>
            <person name="Huo D."/>
            <person name="Sun M."/>
            <person name="Wang L."/>
            <person name="Mercier A."/>
            <person name="Li F."/>
            <person name="Yang H."/>
            <person name="Xiang J."/>
        </authorList>
    </citation>
    <scope>NUCLEOTIDE SEQUENCE [LARGE SCALE GENOMIC DNA]</scope>
    <source>
        <strain evidence="4">Shaxun</strain>
        <tissue evidence="4">Muscle</tissue>
    </source>
</reference>
<dbReference type="InterPro" id="IPR035985">
    <property type="entry name" value="Ubiquitin-activating_enz"/>
</dbReference>
<evidence type="ECO:0000313" key="4">
    <source>
        <dbReference type="EMBL" id="PIK61445.1"/>
    </source>
</evidence>
<proteinExistence type="predicted"/>
<dbReference type="CDD" id="cd00757">
    <property type="entry name" value="ThiF_MoeB_HesA_family"/>
    <property type="match status" value="1"/>
</dbReference>
<dbReference type="GO" id="GO:0006777">
    <property type="term" value="P:Mo-molybdopterin cofactor biosynthetic process"/>
    <property type="evidence" value="ECO:0007669"/>
    <property type="project" value="UniProtKB-KW"/>
</dbReference>
<dbReference type="Pfam" id="PF00581">
    <property type="entry name" value="Rhodanese"/>
    <property type="match status" value="1"/>
</dbReference>
<dbReference type="AlphaFoldDB" id="A0A2G8LMH9"/>
<dbReference type="GO" id="GO:0032447">
    <property type="term" value="P:protein urmylation"/>
    <property type="evidence" value="ECO:0007669"/>
    <property type="project" value="TreeGrafter"/>
</dbReference>
<sequence length="368" mass="40201">MEKGDLSDSSTLLGDLVEARKQIAELKEKLHLCKQKEFQNFQLPNPDEGIDREGSEDDKRKVNELCNKDIRRYSRQLILPEIGVKGQLALINSSVLLVGAGGLGCPSAIYLAAAGVGHIGVVDYDEIELDNLHRQVLHTEERLGKSKCKSVADSIHCADICQRIFSSHKDNVATRYLLNDACVLAGKPLVSASALRFEGQLTVYNHEGGPCYRCLFPRPPPPETVTNCSDGGVLGVVPGIMGNLQALEAIKIITGLKASYVQKLLLYDGLYGSFRSIKLRARKKDCSVCGETPTVTGLIDYESFCGAGPSDKCMLLHILTPEERVTAKQLKEHLGSNSPPLLIDVRPPVEFDICHLPNSCSILFTLSC</sequence>
<dbReference type="PROSITE" id="PS50206">
    <property type="entry name" value="RHODANESE_3"/>
    <property type="match status" value="1"/>
</dbReference>
<dbReference type="Gene3D" id="3.40.250.10">
    <property type="entry name" value="Rhodanese-like domain"/>
    <property type="match status" value="1"/>
</dbReference>
<evidence type="ECO:0000259" key="3">
    <source>
        <dbReference type="PROSITE" id="PS50206"/>
    </source>
</evidence>
<keyword evidence="4" id="KW-0548">Nucleotidyltransferase</keyword>
<dbReference type="PANTHER" id="PTHR10953">
    <property type="entry name" value="UBIQUITIN-ACTIVATING ENZYME E1"/>
    <property type="match status" value="1"/>
</dbReference>
<protein>
    <submittedName>
        <fullName evidence="4">Putative adenylyltransferase and sulfurtransferase MOCS3-like isoform X1</fullName>
    </submittedName>
</protein>
<comment type="caution">
    <text evidence="4">The sequence shown here is derived from an EMBL/GenBank/DDBJ whole genome shotgun (WGS) entry which is preliminary data.</text>
</comment>
<keyword evidence="1" id="KW-0501">Molybdenum cofactor biosynthesis</keyword>
<name>A0A2G8LMH9_STIJA</name>
<dbReference type="EMBL" id="MRZV01000031">
    <property type="protein sequence ID" value="PIK61445.1"/>
    <property type="molecule type" value="Genomic_DNA"/>
</dbReference>
<dbReference type="OrthoDB" id="10261062at2759"/>
<keyword evidence="4" id="KW-0808">Transferase</keyword>
<dbReference type="InterPro" id="IPR001763">
    <property type="entry name" value="Rhodanese-like_dom"/>
</dbReference>
<evidence type="ECO:0000256" key="1">
    <source>
        <dbReference type="ARBA" id="ARBA00023150"/>
    </source>
</evidence>
<dbReference type="PANTHER" id="PTHR10953:SF102">
    <property type="entry name" value="ADENYLYLTRANSFERASE AND SULFURTRANSFERASE MOCS3"/>
    <property type="match status" value="1"/>
</dbReference>
<dbReference type="Pfam" id="PF00899">
    <property type="entry name" value="ThiF"/>
    <property type="match status" value="2"/>
</dbReference>
<feature type="coiled-coil region" evidence="2">
    <location>
        <begin position="9"/>
        <end position="36"/>
    </location>
</feature>
<dbReference type="GO" id="GO:0042292">
    <property type="term" value="F:URM1 activating enzyme activity"/>
    <property type="evidence" value="ECO:0007669"/>
    <property type="project" value="TreeGrafter"/>
</dbReference>
<keyword evidence="2" id="KW-0175">Coiled coil</keyword>
<dbReference type="SUPFAM" id="SSF69572">
    <property type="entry name" value="Activating enzymes of the ubiquitin-like proteins"/>
    <property type="match status" value="1"/>
</dbReference>
<evidence type="ECO:0000256" key="2">
    <source>
        <dbReference type="SAM" id="Coils"/>
    </source>
</evidence>
<dbReference type="GO" id="GO:0004792">
    <property type="term" value="F:thiosulfate-cyanide sulfurtransferase activity"/>
    <property type="evidence" value="ECO:0007669"/>
    <property type="project" value="TreeGrafter"/>
</dbReference>
<dbReference type="InterPro" id="IPR045886">
    <property type="entry name" value="ThiF/MoeB/HesA"/>
</dbReference>